<reference evidence="9 10" key="1">
    <citation type="submission" date="2020-05" db="EMBL/GenBank/DDBJ databases">
        <title>Mucilaginibacter mali sp. nov.</title>
        <authorList>
            <person name="Kim H.S."/>
            <person name="Lee K.C."/>
            <person name="Suh M.K."/>
            <person name="Kim J.-S."/>
            <person name="Han K.-I."/>
            <person name="Eom M.K."/>
            <person name="Shin Y.K."/>
            <person name="Lee J.-S."/>
        </authorList>
    </citation>
    <scope>NUCLEOTIDE SEQUENCE [LARGE SCALE GENOMIC DNA]</scope>
    <source>
        <strain evidence="9 10">G2-14</strain>
    </source>
</reference>
<dbReference type="Pfam" id="PF08281">
    <property type="entry name" value="Sigma70_r4_2"/>
    <property type="match status" value="1"/>
</dbReference>
<dbReference type="AlphaFoldDB" id="A0A7D4QKG7"/>
<evidence type="ECO:0000256" key="2">
    <source>
        <dbReference type="ARBA" id="ARBA00023015"/>
    </source>
</evidence>
<sequence length="189" mass="22359">MPETVTIQDKELLQPQLWVSRYADYLYSYALSRLNDEELAQDLVQETFLAALEKISNFRGESSERTWLTAILKFKVIDVYRKQSRTAGTVNEETEFFESGLHHWKKEHWPLPFGVEDQDPLHNKEFMGVLQKCMQRLPPLWLSVFRMKHLDEEGTEQICEALKLTSSNFWVIIHRAKVNLRSCLQKNWL</sequence>
<keyword evidence="5 6" id="KW-0804">Transcription</keyword>
<dbReference type="PROSITE" id="PS01063">
    <property type="entry name" value="SIGMA70_ECF"/>
    <property type="match status" value="1"/>
</dbReference>
<feature type="domain" description="RNA polymerase sigma-70 region 2" evidence="7">
    <location>
        <begin position="19"/>
        <end position="86"/>
    </location>
</feature>
<dbReference type="InterPro" id="IPR000838">
    <property type="entry name" value="RNA_pol_sigma70_ECF_CS"/>
</dbReference>
<keyword evidence="10" id="KW-1185">Reference proteome</keyword>
<evidence type="ECO:0000256" key="4">
    <source>
        <dbReference type="ARBA" id="ARBA00023125"/>
    </source>
</evidence>
<name>A0A7D4QKG7_9SPHI</name>
<keyword evidence="2 6" id="KW-0805">Transcription regulation</keyword>
<dbReference type="InterPro" id="IPR013324">
    <property type="entry name" value="RNA_pol_sigma_r3/r4-like"/>
</dbReference>
<dbReference type="Pfam" id="PF04542">
    <property type="entry name" value="Sigma70_r2"/>
    <property type="match status" value="1"/>
</dbReference>
<dbReference type="SUPFAM" id="SSF88659">
    <property type="entry name" value="Sigma3 and sigma4 domains of RNA polymerase sigma factors"/>
    <property type="match status" value="1"/>
</dbReference>
<keyword evidence="3 6" id="KW-0731">Sigma factor</keyword>
<proteinExistence type="inferred from homology"/>
<dbReference type="InterPro" id="IPR036388">
    <property type="entry name" value="WH-like_DNA-bd_sf"/>
</dbReference>
<dbReference type="PANTHER" id="PTHR43133:SF8">
    <property type="entry name" value="RNA POLYMERASE SIGMA FACTOR HI_1459-RELATED"/>
    <property type="match status" value="1"/>
</dbReference>
<evidence type="ECO:0000313" key="9">
    <source>
        <dbReference type="EMBL" id="QKJ30490.1"/>
    </source>
</evidence>
<dbReference type="Proteomes" id="UP000505355">
    <property type="component" value="Chromosome"/>
</dbReference>
<dbReference type="PANTHER" id="PTHR43133">
    <property type="entry name" value="RNA POLYMERASE ECF-TYPE SIGMA FACTO"/>
    <property type="match status" value="1"/>
</dbReference>
<dbReference type="InterPro" id="IPR007627">
    <property type="entry name" value="RNA_pol_sigma70_r2"/>
</dbReference>
<accession>A0A7D4QKG7</accession>
<dbReference type="InterPro" id="IPR014284">
    <property type="entry name" value="RNA_pol_sigma-70_dom"/>
</dbReference>
<evidence type="ECO:0000256" key="5">
    <source>
        <dbReference type="ARBA" id="ARBA00023163"/>
    </source>
</evidence>
<dbReference type="GO" id="GO:0006352">
    <property type="term" value="P:DNA-templated transcription initiation"/>
    <property type="evidence" value="ECO:0007669"/>
    <property type="project" value="InterPro"/>
</dbReference>
<dbReference type="EMBL" id="CP054139">
    <property type="protein sequence ID" value="QKJ30490.1"/>
    <property type="molecule type" value="Genomic_DNA"/>
</dbReference>
<evidence type="ECO:0000256" key="1">
    <source>
        <dbReference type="ARBA" id="ARBA00010641"/>
    </source>
</evidence>
<evidence type="ECO:0000313" key="10">
    <source>
        <dbReference type="Proteomes" id="UP000505355"/>
    </source>
</evidence>
<organism evidence="9 10">
    <name type="scientific">Mucilaginibacter mali</name>
    <dbReference type="NCBI Taxonomy" id="2740462"/>
    <lineage>
        <taxon>Bacteria</taxon>
        <taxon>Pseudomonadati</taxon>
        <taxon>Bacteroidota</taxon>
        <taxon>Sphingobacteriia</taxon>
        <taxon>Sphingobacteriales</taxon>
        <taxon>Sphingobacteriaceae</taxon>
        <taxon>Mucilaginibacter</taxon>
    </lineage>
</organism>
<dbReference type="RefSeq" id="WP_173415165.1">
    <property type="nucleotide sequence ID" value="NZ_CP054139.1"/>
</dbReference>
<dbReference type="Gene3D" id="1.10.10.10">
    <property type="entry name" value="Winged helix-like DNA-binding domain superfamily/Winged helix DNA-binding domain"/>
    <property type="match status" value="1"/>
</dbReference>
<dbReference type="InterPro" id="IPR013249">
    <property type="entry name" value="RNA_pol_sigma70_r4_t2"/>
</dbReference>
<evidence type="ECO:0000259" key="8">
    <source>
        <dbReference type="Pfam" id="PF08281"/>
    </source>
</evidence>
<dbReference type="GO" id="GO:0003677">
    <property type="term" value="F:DNA binding"/>
    <property type="evidence" value="ECO:0007669"/>
    <property type="project" value="UniProtKB-KW"/>
</dbReference>
<evidence type="ECO:0000256" key="6">
    <source>
        <dbReference type="RuleBase" id="RU000716"/>
    </source>
</evidence>
<dbReference type="InterPro" id="IPR013325">
    <property type="entry name" value="RNA_pol_sigma_r2"/>
</dbReference>
<protein>
    <recommendedName>
        <fullName evidence="6">RNA polymerase sigma factor</fullName>
    </recommendedName>
</protein>
<feature type="domain" description="RNA polymerase sigma factor 70 region 4 type 2" evidence="8">
    <location>
        <begin position="130"/>
        <end position="179"/>
    </location>
</feature>
<evidence type="ECO:0000256" key="3">
    <source>
        <dbReference type="ARBA" id="ARBA00023082"/>
    </source>
</evidence>
<dbReference type="InterPro" id="IPR039425">
    <property type="entry name" value="RNA_pol_sigma-70-like"/>
</dbReference>
<dbReference type="NCBIfam" id="TIGR02937">
    <property type="entry name" value="sigma70-ECF"/>
    <property type="match status" value="1"/>
</dbReference>
<dbReference type="SUPFAM" id="SSF88946">
    <property type="entry name" value="Sigma2 domain of RNA polymerase sigma factors"/>
    <property type="match status" value="1"/>
</dbReference>
<dbReference type="Gene3D" id="1.10.1740.10">
    <property type="match status" value="1"/>
</dbReference>
<dbReference type="KEGG" id="mmab:HQ865_12220"/>
<comment type="similarity">
    <text evidence="1 6">Belongs to the sigma-70 factor family. ECF subfamily.</text>
</comment>
<gene>
    <name evidence="9" type="ORF">HQ865_12220</name>
</gene>
<keyword evidence="4 6" id="KW-0238">DNA-binding</keyword>
<dbReference type="GO" id="GO:0016987">
    <property type="term" value="F:sigma factor activity"/>
    <property type="evidence" value="ECO:0007669"/>
    <property type="project" value="UniProtKB-KW"/>
</dbReference>
<evidence type="ECO:0000259" key="7">
    <source>
        <dbReference type="Pfam" id="PF04542"/>
    </source>
</evidence>